<feature type="transmembrane region" description="Helical" evidence="1">
    <location>
        <begin position="23"/>
        <end position="46"/>
    </location>
</feature>
<dbReference type="AlphaFoldDB" id="A0A6M1T342"/>
<sequence length="58" mass="6641">MGETDMPNSYIQFLIQQLTGIELSAMIVDFTTASCFFLVLLISLYLNFKDFKKKEIVA</sequence>
<accession>A0A6M1T342</accession>
<keyword evidence="1" id="KW-0812">Transmembrane</keyword>
<proteinExistence type="predicted"/>
<gene>
    <name evidence="2" type="ORF">G3569_04660</name>
</gene>
<evidence type="ECO:0000313" key="3">
    <source>
        <dbReference type="Proteomes" id="UP000479132"/>
    </source>
</evidence>
<dbReference type="Proteomes" id="UP000479132">
    <property type="component" value="Unassembled WGS sequence"/>
</dbReference>
<protein>
    <submittedName>
        <fullName evidence="2">Uncharacterized protein</fullName>
    </submittedName>
</protein>
<evidence type="ECO:0000256" key="1">
    <source>
        <dbReference type="SAM" id="Phobius"/>
    </source>
</evidence>
<keyword evidence="1" id="KW-1133">Transmembrane helix</keyword>
<dbReference type="EMBL" id="JAALLS010000004">
    <property type="protein sequence ID" value="NGP87635.1"/>
    <property type="molecule type" value="Genomic_DNA"/>
</dbReference>
<reference evidence="2 3" key="1">
    <citation type="submission" date="2020-02" db="EMBL/GenBank/DDBJ databases">
        <title>Aliifodinibius halophilus 2W32, complete genome.</title>
        <authorList>
            <person name="Li Y."/>
            <person name="Wu S."/>
        </authorList>
    </citation>
    <scope>NUCLEOTIDE SEQUENCE [LARGE SCALE GENOMIC DNA]</scope>
    <source>
        <strain evidence="2 3">2W32</strain>
    </source>
</reference>
<keyword evidence="3" id="KW-1185">Reference proteome</keyword>
<comment type="caution">
    <text evidence="2">The sequence shown here is derived from an EMBL/GenBank/DDBJ whole genome shotgun (WGS) entry which is preliminary data.</text>
</comment>
<evidence type="ECO:0000313" key="2">
    <source>
        <dbReference type="EMBL" id="NGP87635.1"/>
    </source>
</evidence>
<organism evidence="2 3">
    <name type="scientific">Fodinibius halophilus</name>
    <dbReference type="NCBI Taxonomy" id="1736908"/>
    <lineage>
        <taxon>Bacteria</taxon>
        <taxon>Pseudomonadati</taxon>
        <taxon>Balneolota</taxon>
        <taxon>Balneolia</taxon>
        <taxon>Balneolales</taxon>
        <taxon>Balneolaceae</taxon>
        <taxon>Fodinibius</taxon>
    </lineage>
</organism>
<keyword evidence="1" id="KW-0472">Membrane</keyword>
<name>A0A6M1T342_9BACT</name>